<feature type="transmembrane region" description="Helical" evidence="2">
    <location>
        <begin position="49"/>
        <end position="67"/>
    </location>
</feature>
<keyword evidence="2" id="KW-0812">Transmembrane</keyword>
<dbReference type="OMA" id="SARMFHI"/>
<feature type="compositionally biased region" description="Low complexity" evidence="1">
    <location>
        <begin position="13"/>
        <end position="32"/>
    </location>
</feature>
<evidence type="ECO:0000313" key="4">
    <source>
        <dbReference type="Proteomes" id="UP000012174"/>
    </source>
</evidence>
<evidence type="ECO:0000256" key="1">
    <source>
        <dbReference type="SAM" id="MobiDB-lite"/>
    </source>
</evidence>
<name>M7SG61_EUTLA</name>
<gene>
    <name evidence="3" type="ORF">UCREL1_9920</name>
</gene>
<evidence type="ECO:0000313" key="3">
    <source>
        <dbReference type="EMBL" id="EMR63122.1"/>
    </source>
</evidence>
<keyword evidence="4" id="KW-1185">Reference proteome</keyword>
<accession>M7SG61</accession>
<protein>
    <recommendedName>
        <fullName evidence="5">Transmembrane protein</fullName>
    </recommendedName>
</protein>
<keyword evidence="2" id="KW-0472">Membrane</keyword>
<feature type="region of interest" description="Disordered" evidence="1">
    <location>
        <begin position="1"/>
        <end position="39"/>
    </location>
</feature>
<dbReference type="OrthoDB" id="3784821at2759"/>
<sequence length="120" mass="13510">MATPPPQPPPLPYRSSRPARPQQSQLPRSLQSKRIDPSSPAYKQAARKYVSFMVAVPILLVTSYVLFDRLAMGSPTKTLHPEPQQVNSRLEERIETSIFATQFYSDASARMFHIPSLANQ</sequence>
<dbReference type="EMBL" id="KB707266">
    <property type="protein sequence ID" value="EMR63122.1"/>
    <property type="molecule type" value="Genomic_DNA"/>
</dbReference>
<dbReference type="KEGG" id="ela:UCREL1_9920"/>
<feature type="compositionally biased region" description="Pro residues" evidence="1">
    <location>
        <begin position="1"/>
        <end position="12"/>
    </location>
</feature>
<keyword evidence="2" id="KW-1133">Transmembrane helix</keyword>
<dbReference type="Proteomes" id="UP000012174">
    <property type="component" value="Unassembled WGS sequence"/>
</dbReference>
<evidence type="ECO:0008006" key="5">
    <source>
        <dbReference type="Google" id="ProtNLM"/>
    </source>
</evidence>
<organism evidence="3 4">
    <name type="scientific">Eutypa lata (strain UCR-EL1)</name>
    <name type="common">Grapevine dieback disease fungus</name>
    <name type="synonym">Eutypa armeniacae</name>
    <dbReference type="NCBI Taxonomy" id="1287681"/>
    <lineage>
        <taxon>Eukaryota</taxon>
        <taxon>Fungi</taxon>
        <taxon>Dikarya</taxon>
        <taxon>Ascomycota</taxon>
        <taxon>Pezizomycotina</taxon>
        <taxon>Sordariomycetes</taxon>
        <taxon>Xylariomycetidae</taxon>
        <taxon>Xylariales</taxon>
        <taxon>Diatrypaceae</taxon>
        <taxon>Eutypa</taxon>
    </lineage>
</organism>
<dbReference type="HOGENOM" id="CLU_2049696_0_0_1"/>
<dbReference type="AlphaFoldDB" id="M7SG61"/>
<dbReference type="STRING" id="1287681.M7SG61"/>
<reference evidence="4" key="1">
    <citation type="journal article" date="2013" name="Genome Announc.">
        <title>Draft genome sequence of the grapevine dieback fungus Eutypa lata UCR-EL1.</title>
        <authorList>
            <person name="Blanco-Ulate B."/>
            <person name="Rolshausen P.E."/>
            <person name="Cantu D."/>
        </authorList>
    </citation>
    <scope>NUCLEOTIDE SEQUENCE [LARGE SCALE GENOMIC DNA]</scope>
    <source>
        <strain evidence="4">UCR-EL1</strain>
    </source>
</reference>
<proteinExistence type="predicted"/>
<evidence type="ECO:0000256" key="2">
    <source>
        <dbReference type="SAM" id="Phobius"/>
    </source>
</evidence>